<evidence type="ECO:0000256" key="3">
    <source>
        <dbReference type="ARBA" id="ARBA00012552"/>
    </source>
</evidence>
<evidence type="ECO:0000256" key="1">
    <source>
        <dbReference type="ARBA" id="ARBA00004331"/>
    </source>
</evidence>
<keyword evidence="10" id="KW-0943">RNA-mediated gene silencing</keyword>
<feature type="domain" description="DNA2/NAM7 helicase helicase" evidence="13">
    <location>
        <begin position="455"/>
        <end position="534"/>
    </location>
</feature>
<feature type="compositionally biased region" description="Acidic residues" evidence="12">
    <location>
        <begin position="945"/>
        <end position="954"/>
    </location>
</feature>
<keyword evidence="5" id="KW-0547">Nucleotide-binding</keyword>
<evidence type="ECO:0000259" key="14">
    <source>
        <dbReference type="Pfam" id="PF13087"/>
    </source>
</evidence>
<dbReference type="EC" id="3.6.4.13" evidence="3"/>
<evidence type="ECO:0000313" key="16">
    <source>
        <dbReference type="EMBL" id="KAJ2936837.1"/>
    </source>
</evidence>
<organism evidence="16 17">
    <name type="scientific">Candolleomyces eurysporus</name>
    <dbReference type="NCBI Taxonomy" id="2828524"/>
    <lineage>
        <taxon>Eukaryota</taxon>
        <taxon>Fungi</taxon>
        <taxon>Dikarya</taxon>
        <taxon>Basidiomycota</taxon>
        <taxon>Agaricomycotina</taxon>
        <taxon>Agaricomycetes</taxon>
        <taxon>Agaricomycetidae</taxon>
        <taxon>Agaricales</taxon>
        <taxon>Agaricineae</taxon>
        <taxon>Psathyrellaceae</taxon>
        <taxon>Candolleomyces</taxon>
    </lineage>
</organism>
<dbReference type="InterPro" id="IPR041679">
    <property type="entry name" value="DNA2/NAM7-like_C"/>
</dbReference>
<feature type="compositionally biased region" description="Basic and acidic residues" evidence="12">
    <location>
        <begin position="955"/>
        <end position="969"/>
    </location>
</feature>
<feature type="region of interest" description="Disordered" evidence="12">
    <location>
        <begin position="18"/>
        <end position="40"/>
    </location>
</feature>
<comment type="caution">
    <text evidence="16">The sequence shown here is derived from an EMBL/GenBank/DDBJ whole genome shotgun (WGS) entry which is preliminary data.</text>
</comment>
<evidence type="ECO:0000256" key="2">
    <source>
        <dbReference type="ARBA" id="ARBA00005601"/>
    </source>
</evidence>
<comment type="similarity">
    <text evidence="2">Belongs to the DNA2/NAM7 helicase family. SDE3 subfamily.</text>
</comment>
<proteinExistence type="inferred from homology"/>
<dbReference type="SUPFAM" id="SSF52540">
    <property type="entry name" value="P-loop containing nucleoside triphosphate hydrolases"/>
    <property type="match status" value="1"/>
</dbReference>
<dbReference type="PANTHER" id="PTHR45418">
    <property type="entry name" value="CANCER/TESTIS ANTIGEN 55"/>
    <property type="match status" value="1"/>
</dbReference>
<dbReference type="InterPro" id="IPR047187">
    <property type="entry name" value="SF1_C_Upf1"/>
</dbReference>
<evidence type="ECO:0000256" key="12">
    <source>
        <dbReference type="SAM" id="MobiDB-lite"/>
    </source>
</evidence>
<protein>
    <recommendedName>
        <fullName evidence="3">RNA helicase</fullName>
        <ecNumber evidence="3">3.6.4.13</ecNumber>
    </recommendedName>
</protein>
<dbReference type="CDD" id="cd18038">
    <property type="entry name" value="DEXXQc_Helz-like"/>
    <property type="match status" value="1"/>
</dbReference>
<reference evidence="16" key="1">
    <citation type="submission" date="2022-06" db="EMBL/GenBank/DDBJ databases">
        <title>Genome Sequence of Candolleomyces eurysporus.</title>
        <authorList>
            <person name="Buettner E."/>
        </authorList>
    </citation>
    <scope>NUCLEOTIDE SEQUENCE</scope>
    <source>
        <strain evidence="16">VTCC 930004</strain>
    </source>
</reference>
<evidence type="ECO:0000256" key="11">
    <source>
        <dbReference type="ARBA" id="ARBA00047984"/>
    </source>
</evidence>
<keyword evidence="6" id="KW-0378">Hydrolase</keyword>
<name>A0A9W8JLZ1_9AGAR</name>
<evidence type="ECO:0000256" key="9">
    <source>
        <dbReference type="ARBA" id="ARBA00022884"/>
    </source>
</evidence>
<accession>A0A9W8JLZ1</accession>
<dbReference type="EMBL" id="JANBPK010000015">
    <property type="protein sequence ID" value="KAJ2936837.1"/>
    <property type="molecule type" value="Genomic_DNA"/>
</dbReference>
<sequence>MPHVRGKRHKALYAQMKNEREQQARTAANGEGTHGASDPAETRNCERCNRIVFVSFYTSHLEAHDLRDRHNAYRATMASAEEDKEGIVVSGKDDGVDFGIIDTEGSVEISITIHNTNTRYTVTLTSYRMRSSTRGEEHGARFSARLKGKANVICPGTAAKATRTILVAFNPSDPGQYEDTLELVFWHVELKRSFVITRRVKAAVGDRDDHEQIRAREAYTGPRRVKRLQIDRLKIVRSLRPPTWTPTQWKEKLPKYDIPPKLIEAAFGRVEGARNKANAKANVKRLMPGVFNVDTYGAWWQVLLYVEEEQVKQDLEQYALADAELTANYPRYELQVPGLAENRPSVLVGDFILVSHADSSVPLEQREWFEGRVHDVRMNDVVLRFGDKFSIYRGNKFDVRFVLNRLPFRRMHHALVNKFKPSRILFPSHRDVNGMQKVTTQQKSELRLHNRELQTDEEQLETVAAVLNLRPGSVPFVVFGPPGTGKSVTIIEAIQQLLDRDEDTKILACAPSNSAADQLAVKLMSRGKLAVLRLNSLTRKYNDLPPILRDFSCINENKVFAMPPIEEILKYRVIVATCLTAAAPASMGMPRGHFSHIFVDEAGQGKEVEVVLPIKALGNENTNVILAGDDRQLGPVVNSPVASALGMKTSFLKRMMERDIYDLDRRDGVGGRGITIVKLVKNFRSHPAILEFSNEQFYGSELRPCGNRALTHSLENIDDLPKKRFPLIFHAIVGKDEREASSPSFFNIDEASQVKKYCKGLLDNQKLRLKAEHIGVITPYHAQRCKILNLLHKDFKLRDIKVGSVEEFQGQERRVIIISTVRSNSNFVASDINRSLGFVANSRRMNVAITRAQALLIVIGNPVVLSLDPLWRQFMNYIHSKGGWRGKQIDWDPYESLAPGPDGTMPDLAARRRTQAEEEMEENIARIKSLILQTHEDDDFDFDLEEDEDGAEETDAARAFERPILREAE</sequence>
<feature type="domain" description="DNA2/NAM7 helicase-like C-terminal" evidence="14">
    <location>
        <begin position="673"/>
        <end position="861"/>
    </location>
</feature>
<evidence type="ECO:0000256" key="10">
    <source>
        <dbReference type="ARBA" id="ARBA00023158"/>
    </source>
</evidence>
<keyword evidence="7" id="KW-0347">Helicase</keyword>
<dbReference type="PANTHER" id="PTHR45418:SF1">
    <property type="entry name" value="CANCER_TESTIS ANTIGEN 55"/>
    <property type="match status" value="1"/>
</dbReference>
<feature type="region of interest" description="Disordered" evidence="12">
    <location>
        <begin position="945"/>
        <end position="969"/>
    </location>
</feature>
<comment type="catalytic activity">
    <reaction evidence="11">
        <text>ATP + H2O = ADP + phosphate + H(+)</text>
        <dbReference type="Rhea" id="RHEA:13065"/>
        <dbReference type="ChEBI" id="CHEBI:15377"/>
        <dbReference type="ChEBI" id="CHEBI:15378"/>
        <dbReference type="ChEBI" id="CHEBI:30616"/>
        <dbReference type="ChEBI" id="CHEBI:43474"/>
        <dbReference type="ChEBI" id="CHEBI:456216"/>
        <dbReference type="EC" id="3.6.4.13"/>
    </reaction>
</comment>
<dbReference type="GO" id="GO:0031047">
    <property type="term" value="P:regulatory ncRNA-mediated gene silencing"/>
    <property type="evidence" value="ECO:0007669"/>
    <property type="project" value="UniProtKB-KW"/>
</dbReference>
<evidence type="ECO:0000259" key="15">
    <source>
        <dbReference type="Pfam" id="PF21634"/>
    </source>
</evidence>
<dbReference type="InterPro" id="IPR049080">
    <property type="entry name" value="MOV-10-like_beta-barrel"/>
</dbReference>
<keyword evidence="4" id="KW-0963">Cytoplasm</keyword>
<dbReference type="FunFam" id="3.40.50.300:FF:000608">
    <property type="entry name" value="Mov10 RISC complex RNA helicase"/>
    <property type="match status" value="1"/>
</dbReference>
<keyword evidence="8" id="KW-0067">ATP-binding</keyword>
<evidence type="ECO:0000256" key="6">
    <source>
        <dbReference type="ARBA" id="ARBA00022801"/>
    </source>
</evidence>
<dbReference type="GO" id="GO:0036464">
    <property type="term" value="C:cytoplasmic ribonucleoprotein granule"/>
    <property type="evidence" value="ECO:0007669"/>
    <property type="project" value="UniProtKB-SubCell"/>
</dbReference>
<dbReference type="GO" id="GO:0005524">
    <property type="term" value="F:ATP binding"/>
    <property type="evidence" value="ECO:0007669"/>
    <property type="project" value="UniProtKB-KW"/>
</dbReference>
<dbReference type="Proteomes" id="UP001140091">
    <property type="component" value="Unassembled WGS sequence"/>
</dbReference>
<dbReference type="AlphaFoldDB" id="A0A9W8JLZ1"/>
<evidence type="ECO:0000259" key="13">
    <source>
        <dbReference type="Pfam" id="PF13086"/>
    </source>
</evidence>
<evidence type="ECO:0000256" key="4">
    <source>
        <dbReference type="ARBA" id="ARBA00022490"/>
    </source>
</evidence>
<keyword evidence="9" id="KW-0694">RNA-binding</keyword>
<dbReference type="Pfam" id="PF21634">
    <property type="entry name" value="MOV-10_beta-barrel"/>
    <property type="match status" value="1"/>
</dbReference>
<dbReference type="GO" id="GO:0016787">
    <property type="term" value="F:hydrolase activity"/>
    <property type="evidence" value="ECO:0007669"/>
    <property type="project" value="UniProtKB-KW"/>
</dbReference>
<dbReference type="InterPro" id="IPR041677">
    <property type="entry name" value="DNA2/NAM7_AAA_11"/>
</dbReference>
<dbReference type="Pfam" id="PF13087">
    <property type="entry name" value="AAA_12"/>
    <property type="match status" value="1"/>
</dbReference>
<dbReference type="CDD" id="cd18808">
    <property type="entry name" value="SF1_C_Upf1"/>
    <property type="match status" value="1"/>
</dbReference>
<dbReference type="Gene3D" id="3.40.50.300">
    <property type="entry name" value="P-loop containing nucleotide triphosphate hydrolases"/>
    <property type="match status" value="2"/>
</dbReference>
<comment type="subcellular location">
    <subcellularLocation>
        <location evidence="1">Cytoplasm</location>
        <location evidence="1">Cytoplasmic ribonucleoprotein granule</location>
    </subcellularLocation>
</comment>
<dbReference type="InterPro" id="IPR026122">
    <property type="entry name" value="MOV-10/SDE3_DEXXQ/H-box"/>
</dbReference>
<dbReference type="OrthoDB" id="6513042at2759"/>
<dbReference type="InterPro" id="IPR027417">
    <property type="entry name" value="P-loop_NTPase"/>
</dbReference>
<feature type="domain" description="Helicase MOV-10-like beta-barrel" evidence="15">
    <location>
        <begin position="327"/>
        <end position="401"/>
    </location>
</feature>
<evidence type="ECO:0000313" key="17">
    <source>
        <dbReference type="Proteomes" id="UP001140091"/>
    </source>
</evidence>
<dbReference type="Pfam" id="PF13086">
    <property type="entry name" value="AAA_11"/>
    <property type="match status" value="2"/>
</dbReference>
<feature type="domain" description="DNA2/NAM7 helicase helicase" evidence="13">
    <location>
        <begin position="569"/>
        <end position="639"/>
    </location>
</feature>
<gene>
    <name evidence="16" type="ORF">H1R20_g244</name>
</gene>
<keyword evidence="17" id="KW-1185">Reference proteome</keyword>
<dbReference type="GO" id="GO:0003723">
    <property type="term" value="F:RNA binding"/>
    <property type="evidence" value="ECO:0007669"/>
    <property type="project" value="UniProtKB-KW"/>
</dbReference>
<evidence type="ECO:0000256" key="5">
    <source>
        <dbReference type="ARBA" id="ARBA00022741"/>
    </source>
</evidence>
<dbReference type="GO" id="GO:0032574">
    <property type="term" value="F:5'-3' RNA helicase activity"/>
    <property type="evidence" value="ECO:0007669"/>
    <property type="project" value="InterPro"/>
</dbReference>
<feature type="non-terminal residue" evidence="16">
    <location>
        <position position="969"/>
    </location>
</feature>
<evidence type="ECO:0000256" key="7">
    <source>
        <dbReference type="ARBA" id="ARBA00022806"/>
    </source>
</evidence>
<evidence type="ECO:0000256" key="8">
    <source>
        <dbReference type="ARBA" id="ARBA00022840"/>
    </source>
</evidence>